<evidence type="ECO:0008006" key="7">
    <source>
        <dbReference type="Google" id="ProtNLM"/>
    </source>
</evidence>
<dbReference type="GO" id="GO:0000978">
    <property type="term" value="F:RNA polymerase II cis-regulatory region sequence-specific DNA binding"/>
    <property type="evidence" value="ECO:0007669"/>
    <property type="project" value="TreeGrafter"/>
</dbReference>
<dbReference type="GO" id="GO:0000435">
    <property type="term" value="P:positive regulation of transcription from RNA polymerase II promoter by galactose"/>
    <property type="evidence" value="ECO:0007669"/>
    <property type="project" value="TreeGrafter"/>
</dbReference>
<feature type="compositionally biased region" description="Low complexity" evidence="4">
    <location>
        <begin position="1"/>
        <end position="10"/>
    </location>
</feature>
<organism evidence="5 6">
    <name type="scientific">Aspergillus nomiae NRRL (strain ATCC 15546 / NRRL 13137 / CBS 260.88 / M93)</name>
    <dbReference type="NCBI Taxonomy" id="1509407"/>
    <lineage>
        <taxon>Eukaryota</taxon>
        <taxon>Fungi</taxon>
        <taxon>Dikarya</taxon>
        <taxon>Ascomycota</taxon>
        <taxon>Pezizomycotina</taxon>
        <taxon>Eurotiomycetes</taxon>
        <taxon>Eurotiomycetidae</taxon>
        <taxon>Eurotiales</taxon>
        <taxon>Aspergillaceae</taxon>
        <taxon>Aspergillus</taxon>
        <taxon>Aspergillus subgen. Circumdati</taxon>
    </lineage>
</organism>
<name>A0A0L1JH64_ASPN3</name>
<dbReference type="GO" id="GO:0000981">
    <property type="term" value="F:DNA-binding transcription factor activity, RNA polymerase II-specific"/>
    <property type="evidence" value="ECO:0007669"/>
    <property type="project" value="TreeGrafter"/>
</dbReference>
<keyword evidence="3" id="KW-0539">Nucleus</keyword>
<evidence type="ECO:0000256" key="2">
    <source>
        <dbReference type="ARBA" id="ARBA00023163"/>
    </source>
</evidence>
<feature type="region of interest" description="Disordered" evidence="4">
    <location>
        <begin position="1"/>
        <end position="23"/>
    </location>
</feature>
<gene>
    <name evidence="5" type="ORF">ANOM_000779</name>
</gene>
<dbReference type="EMBL" id="JNOM01000006">
    <property type="protein sequence ID" value="KNG91037.1"/>
    <property type="molecule type" value="Genomic_DNA"/>
</dbReference>
<sequence>MRSSTTAATADCDTENKPYDSADDSSLSEVMLAQCARISFRIAHELIETFDRHLDRQTLLGPLPNWWYSVLYVYNATMMILVERFLEAKEGTSSTVESKAERTWHAALRVLKSYGILADSATRCVAVLEIFLEKLCLSSSNNDNGNNDSMGTGTITTTQHCLDDYDWDAMWAMSNSFGQEFGLSDSNLFPFTFDNYISSDLLSALSGQEFSPRD</sequence>
<dbReference type="STRING" id="1509407.A0A0L1JH64"/>
<evidence type="ECO:0000313" key="6">
    <source>
        <dbReference type="Proteomes" id="UP000037505"/>
    </source>
</evidence>
<reference evidence="5 6" key="1">
    <citation type="submission" date="2014-06" db="EMBL/GenBank/DDBJ databases">
        <title>The Genome of the Aflatoxigenic Filamentous Fungus Aspergillus nomius.</title>
        <authorList>
            <person name="Moore M.G."/>
            <person name="Shannon B.M."/>
            <person name="Brian M.M."/>
        </authorList>
    </citation>
    <scope>NUCLEOTIDE SEQUENCE [LARGE SCALE GENOMIC DNA]</scope>
    <source>
        <strain evidence="5 6">NRRL 13137</strain>
    </source>
</reference>
<dbReference type="PANTHER" id="PTHR47424">
    <property type="entry name" value="REGULATORY PROTEIN GAL4"/>
    <property type="match status" value="1"/>
</dbReference>
<dbReference type="RefSeq" id="XP_015411960.1">
    <property type="nucleotide sequence ID" value="XM_015546037.1"/>
</dbReference>
<dbReference type="GeneID" id="26802583"/>
<dbReference type="InterPro" id="IPR051127">
    <property type="entry name" value="Fungal_SecMet_Regulators"/>
</dbReference>
<keyword evidence="2" id="KW-0804">Transcription</keyword>
<evidence type="ECO:0000256" key="4">
    <source>
        <dbReference type="SAM" id="MobiDB-lite"/>
    </source>
</evidence>
<accession>A0A0L1JH64</accession>
<feature type="non-terminal residue" evidence="5">
    <location>
        <position position="214"/>
    </location>
</feature>
<dbReference type="GO" id="GO:0005634">
    <property type="term" value="C:nucleus"/>
    <property type="evidence" value="ECO:0007669"/>
    <property type="project" value="TreeGrafter"/>
</dbReference>
<proteinExistence type="predicted"/>
<dbReference type="AlphaFoldDB" id="A0A0L1JH64"/>
<evidence type="ECO:0000256" key="1">
    <source>
        <dbReference type="ARBA" id="ARBA00023015"/>
    </source>
</evidence>
<comment type="caution">
    <text evidence="5">The sequence shown here is derived from an EMBL/GenBank/DDBJ whole genome shotgun (WGS) entry which is preliminary data.</text>
</comment>
<evidence type="ECO:0000313" key="5">
    <source>
        <dbReference type="EMBL" id="KNG91037.1"/>
    </source>
</evidence>
<dbReference type="PANTHER" id="PTHR47424:SF4">
    <property type="entry name" value="ZN(II)2CYS6 TRANSCRIPTION FACTOR (EUROFUNG)"/>
    <property type="match status" value="1"/>
</dbReference>
<dbReference type="Proteomes" id="UP000037505">
    <property type="component" value="Unassembled WGS sequence"/>
</dbReference>
<keyword evidence="6" id="KW-1185">Reference proteome</keyword>
<evidence type="ECO:0000256" key="3">
    <source>
        <dbReference type="ARBA" id="ARBA00023242"/>
    </source>
</evidence>
<protein>
    <recommendedName>
        <fullName evidence="7">C6 transcription factor</fullName>
    </recommendedName>
</protein>
<keyword evidence="1" id="KW-0805">Transcription regulation</keyword>